<protein>
    <submittedName>
        <fullName evidence="4">Alpha-2-HS-glycoprotein</fullName>
    </submittedName>
</protein>
<dbReference type="STRING" id="8078.ENSFHEP00000000944"/>
<reference evidence="4" key="1">
    <citation type="submission" date="2025-08" db="UniProtKB">
        <authorList>
            <consortium name="Ensembl"/>
        </authorList>
    </citation>
    <scope>IDENTIFICATION</scope>
</reference>
<name>A0A3Q2NPL2_FUNHE</name>
<keyword evidence="2" id="KW-0325">Glycoprotein</keyword>
<feature type="compositionally biased region" description="Low complexity" evidence="3">
    <location>
        <begin position="255"/>
        <end position="303"/>
    </location>
</feature>
<keyword evidence="1" id="KW-1015">Disulfide bond</keyword>
<evidence type="ECO:0000256" key="2">
    <source>
        <dbReference type="ARBA" id="ARBA00023180"/>
    </source>
</evidence>
<dbReference type="GeneTree" id="ENSGT00950000182930"/>
<dbReference type="GO" id="GO:0005576">
    <property type="term" value="C:extracellular region"/>
    <property type="evidence" value="ECO:0007669"/>
    <property type="project" value="TreeGrafter"/>
</dbReference>
<dbReference type="AlphaFoldDB" id="A0A3Q2NPL2"/>
<evidence type="ECO:0000313" key="4">
    <source>
        <dbReference type="Ensembl" id="ENSFHEP00000000944.1"/>
    </source>
</evidence>
<dbReference type="GO" id="GO:0004866">
    <property type="term" value="F:endopeptidase inhibitor activity"/>
    <property type="evidence" value="ECO:0007669"/>
    <property type="project" value="TreeGrafter"/>
</dbReference>
<dbReference type="PANTHER" id="PTHR13814">
    <property type="entry name" value="FETUIN"/>
    <property type="match status" value="1"/>
</dbReference>
<dbReference type="Gene3D" id="3.10.450.10">
    <property type="match status" value="1"/>
</dbReference>
<dbReference type="SUPFAM" id="SSF54403">
    <property type="entry name" value="Cystatin/monellin"/>
    <property type="match status" value="1"/>
</dbReference>
<accession>A0A3Q2NPL2</accession>
<dbReference type="Proteomes" id="UP000265000">
    <property type="component" value="Unplaced"/>
</dbReference>
<dbReference type="InterPro" id="IPR050735">
    <property type="entry name" value="Kininogen_Fetuin_HRG"/>
</dbReference>
<keyword evidence="5" id="KW-1185">Reference proteome</keyword>
<proteinExistence type="predicted"/>
<dbReference type="Ensembl" id="ENSFHET00000014683.1">
    <property type="protein sequence ID" value="ENSFHEP00000000944.1"/>
    <property type="gene ID" value="ENSFHEG00000001709.1"/>
</dbReference>
<dbReference type="PANTHER" id="PTHR13814:SF15">
    <property type="entry name" value="SI:CH211-262H13.5"/>
    <property type="match status" value="1"/>
</dbReference>
<evidence type="ECO:0000256" key="3">
    <source>
        <dbReference type="SAM" id="MobiDB-lite"/>
    </source>
</evidence>
<dbReference type="InterPro" id="IPR046350">
    <property type="entry name" value="Cystatin_sf"/>
</dbReference>
<organism evidence="4 5">
    <name type="scientific">Fundulus heteroclitus</name>
    <name type="common">Killifish</name>
    <name type="synonym">Mummichog</name>
    <dbReference type="NCBI Taxonomy" id="8078"/>
    <lineage>
        <taxon>Eukaryota</taxon>
        <taxon>Metazoa</taxon>
        <taxon>Chordata</taxon>
        <taxon>Craniata</taxon>
        <taxon>Vertebrata</taxon>
        <taxon>Euteleostomi</taxon>
        <taxon>Actinopterygii</taxon>
        <taxon>Neopterygii</taxon>
        <taxon>Teleostei</taxon>
        <taxon>Neoteleostei</taxon>
        <taxon>Acanthomorphata</taxon>
        <taxon>Ovalentaria</taxon>
        <taxon>Atherinomorphae</taxon>
        <taxon>Cyprinodontiformes</taxon>
        <taxon>Fundulidae</taxon>
        <taxon>Fundulus</taxon>
    </lineage>
</organism>
<feature type="region of interest" description="Disordered" evidence="3">
    <location>
        <begin position="235"/>
        <end position="380"/>
    </location>
</feature>
<sequence length="380" mass="41457">FFKWMPILTSLLMLHKYLGLLVPIHLLSPLAAAWCCYFDFIICDLFWHCAKQGPAGNVYYLDLDVLETKCHTGSPKPWKRCDVRPFMETQISGNCNTTILNTPEGYSYLYSYECSLVPDPPEKLQQTCPTCPVLLSVDSPEAMNAAGITLEAYKRQSTLGAGLGVKKVTRAGAQVLQWLIPCKKQGAPCLLFSFPQTDGFCTGSVYGDVSNHPDVQVSCEMYKIQVHDLPTEPVIPTFAPLPDDPVNDLQPAPSDPLTPTAAQPAPTDPTATPSLPAEPTTAVNPSVPFTTSSSSESDESVVNLQQRPAVTGAPDSSSEEVGGPVARRPPLNFRYQRRNREKRQSLTEPSPSHNPVFLSDFPSGPSPFRSCPGPARYATV</sequence>
<reference evidence="4" key="2">
    <citation type="submission" date="2025-09" db="UniProtKB">
        <authorList>
            <consortium name="Ensembl"/>
        </authorList>
    </citation>
    <scope>IDENTIFICATION</scope>
</reference>
<evidence type="ECO:0000313" key="5">
    <source>
        <dbReference type="Proteomes" id="UP000265000"/>
    </source>
</evidence>
<evidence type="ECO:0000256" key="1">
    <source>
        <dbReference type="ARBA" id="ARBA00023157"/>
    </source>
</evidence>